<reference evidence="3 4" key="1">
    <citation type="journal article" date="2021" name="Environ. Microbiol.">
        <title>Gene family expansions and transcriptome signatures uncover fungal adaptations to wood decay.</title>
        <authorList>
            <person name="Hage H."/>
            <person name="Miyauchi S."/>
            <person name="Viragh M."/>
            <person name="Drula E."/>
            <person name="Min B."/>
            <person name="Chaduli D."/>
            <person name="Navarro D."/>
            <person name="Favel A."/>
            <person name="Norest M."/>
            <person name="Lesage-Meessen L."/>
            <person name="Balint B."/>
            <person name="Merenyi Z."/>
            <person name="de Eugenio L."/>
            <person name="Morin E."/>
            <person name="Martinez A.T."/>
            <person name="Baldrian P."/>
            <person name="Stursova M."/>
            <person name="Martinez M.J."/>
            <person name="Novotny C."/>
            <person name="Magnuson J.K."/>
            <person name="Spatafora J.W."/>
            <person name="Maurice S."/>
            <person name="Pangilinan J."/>
            <person name="Andreopoulos W."/>
            <person name="LaButti K."/>
            <person name="Hundley H."/>
            <person name="Na H."/>
            <person name="Kuo A."/>
            <person name="Barry K."/>
            <person name="Lipzen A."/>
            <person name="Henrissat B."/>
            <person name="Riley R."/>
            <person name="Ahrendt S."/>
            <person name="Nagy L.G."/>
            <person name="Grigoriev I.V."/>
            <person name="Martin F."/>
            <person name="Rosso M.N."/>
        </authorList>
    </citation>
    <scope>NUCLEOTIDE SEQUENCE [LARGE SCALE GENOMIC DNA]</scope>
    <source>
        <strain evidence="3 4">CIRM-BRFM 1785</strain>
    </source>
</reference>
<comment type="caution">
    <text evidence="3">The sequence shown here is derived from an EMBL/GenBank/DDBJ whole genome shotgun (WGS) entry which is preliminary data.</text>
</comment>
<feature type="compositionally biased region" description="Low complexity" evidence="1">
    <location>
        <begin position="90"/>
        <end position="102"/>
    </location>
</feature>
<feature type="compositionally biased region" description="Basic and acidic residues" evidence="1">
    <location>
        <begin position="1"/>
        <end position="11"/>
    </location>
</feature>
<keyword evidence="4" id="KW-1185">Reference proteome</keyword>
<accession>A0ABQ8KSY0</accession>
<protein>
    <recommendedName>
        <fullName evidence="2">RING-type domain-containing protein</fullName>
    </recommendedName>
</protein>
<feature type="compositionally biased region" description="Acidic residues" evidence="1">
    <location>
        <begin position="171"/>
        <end position="183"/>
    </location>
</feature>
<sequence length="540" mass="58352">MDATQHTHNDTDSAPDNAGQATESAAPLTDQRRFRVDFDFVNALTGTLMGRRPFLGRVAPAPAPDPELPAEAPGSGTDSREADDGPPALASDSDSGDSGSDSDASEDGDSEAGSLPSLQTVSDSSDEEADVYDSESDGSGWDEQDARDELRRGMESLGDSAESTAPYGPYTDEEDPEDWEDEDEDDFLVEADRILGADIAAQGTEMPLRSIDLLEWLMSPRRLAVDNDPQRAETLLAGLEAVSDELVRRYEKLRGGDGEAAEGCAICRDDYLIDNVHDPSELGKLNGADLTNALFELLPFHTSPPSQHYILVFPCPGRHLFHRSCLAPWLARKTTCPSCRFDIDPDSLTLRLTATMPPHLAPGVRKWEPPTVLGLEQWLAEEEKFRADGHRSECAHGAKPAAAGQRAGSRVTFAPRPRELDPWGIDSDGESIPELDLNALRAAARPANSRARPAATASRGRSPSSSRRPHASFRAPGGPPHVPSRNSHDAVVEDVFARILMLEQTLRRGASPIGRSPPIFPELLPDTGNVSDDELPPLVE</sequence>
<dbReference type="EMBL" id="JADCUA010000003">
    <property type="protein sequence ID" value="KAH9841664.1"/>
    <property type="molecule type" value="Genomic_DNA"/>
</dbReference>
<name>A0ABQ8KSY0_9APHY</name>
<feature type="region of interest" description="Disordered" evidence="1">
    <location>
        <begin position="1"/>
        <end position="34"/>
    </location>
</feature>
<feature type="domain" description="RING-type" evidence="2">
    <location>
        <begin position="309"/>
        <end position="340"/>
    </location>
</feature>
<evidence type="ECO:0000256" key="1">
    <source>
        <dbReference type="SAM" id="MobiDB-lite"/>
    </source>
</evidence>
<gene>
    <name evidence="3" type="ORF">C8Q71DRAFT_738149</name>
</gene>
<feature type="compositionally biased region" description="Acidic residues" evidence="1">
    <location>
        <begin position="531"/>
        <end position="540"/>
    </location>
</feature>
<feature type="region of interest" description="Disordered" evidence="1">
    <location>
        <begin position="390"/>
        <end position="428"/>
    </location>
</feature>
<feature type="region of interest" description="Disordered" evidence="1">
    <location>
        <begin position="508"/>
        <end position="540"/>
    </location>
</feature>
<dbReference type="Proteomes" id="UP000814176">
    <property type="component" value="Unassembled WGS sequence"/>
</dbReference>
<dbReference type="PANTHER" id="PTHR22765">
    <property type="entry name" value="RING FINGER AND PROTEASE ASSOCIATED DOMAIN-CONTAINING"/>
    <property type="match status" value="1"/>
</dbReference>
<feature type="compositionally biased region" description="Low complexity" evidence="1">
    <location>
        <begin position="444"/>
        <end position="476"/>
    </location>
</feature>
<dbReference type="SUPFAM" id="SSF57850">
    <property type="entry name" value="RING/U-box"/>
    <property type="match status" value="1"/>
</dbReference>
<organism evidence="3 4">
    <name type="scientific">Rhodofomes roseus</name>
    <dbReference type="NCBI Taxonomy" id="34475"/>
    <lineage>
        <taxon>Eukaryota</taxon>
        <taxon>Fungi</taxon>
        <taxon>Dikarya</taxon>
        <taxon>Basidiomycota</taxon>
        <taxon>Agaricomycotina</taxon>
        <taxon>Agaricomycetes</taxon>
        <taxon>Polyporales</taxon>
        <taxon>Rhodofomes</taxon>
    </lineage>
</organism>
<feature type="region of interest" description="Disordered" evidence="1">
    <location>
        <begin position="444"/>
        <end position="487"/>
    </location>
</feature>
<dbReference type="GeneID" id="72003377"/>
<proteinExistence type="predicted"/>
<evidence type="ECO:0000259" key="2">
    <source>
        <dbReference type="Pfam" id="PF13639"/>
    </source>
</evidence>
<feature type="region of interest" description="Disordered" evidence="1">
    <location>
        <begin position="49"/>
        <end position="183"/>
    </location>
</feature>
<dbReference type="InterPro" id="IPR051826">
    <property type="entry name" value="E3_ubiquitin-ligase_domain"/>
</dbReference>
<dbReference type="Pfam" id="PF13639">
    <property type="entry name" value="zf-RING_2"/>
    <property type="match status" value="1"/>
</dbReference>
<dbReference type="Gene3D" id="3.30.40.10">
    <property type="entry name" value="Zinc/RING finger domain, C3HC4 (zinc finger)"/>
    <property type="match status" value="1"/>
</dbReference>
<evidence type="ECO:0000313" key="3">
    <source>
        <dbReference type="EMBL" id="KAH9841664.1"/>
    </source>
</evidence>
<dbReference type="RefSeq" id="XP_047782963.1">
    <property type="nucleotide sequence ID" value="XM_047922645.1"/>
</dbReference>
<dbReference type="InterPro" id="IPR001841">
    <property type="entry name" value="Znf_RING"/>
</dbReference>
<evidence type="ECO:0000313" key="4">
    <source>
        <dbReference type="Proteomes" id="UP000814176"/>
    </source>
</evidence>
<feature type="compositionally biased region" description="Acidic residues" evidence="1">
    <location>
        <begin position="124"/>
        <end position="146"/>
    </location>
</feature>
<dbReference type="InterPro" id="IPR013083">
    <property type="entry name" value="Znf_RING/FYVE/PHD"/>
</dbReference>